<organism evidence="1 2">
    <name type="scientific">Dactylosporangium salmoneum</name>
    <dbReference type="NCBI Taxonomy" id="53361"/>
    <lineage>
        <taxon>Bacteria</taxon>
        <taxon>Bacillati</taxon>
        <taxon>Actinomycetota</taxon>
        <taxon>Actinomycetes</taxon>
        <taxon>Micromonosporales</taxon>
        <taxon>Micromonosporaceae</taxon>
        <taxon>Dactylosporangium</taxon>
    </lineage>
</organism>
<sequence>MPAVGYGPGMTVLPRAFAWQRTDIAGGEFVTLDDRRGLRAKGVTFAADNALYTCRYELHADESWASTRLEVTVEGAGWLRTLRMERAAGRWRVTTSEVGDLEKVLPTAPLPGIEEPDRLHSVLDLDLYNSPLTNTLPVRRLGLLQAEQGTKAQVEAAWVLLPSLAVLPLEQSYEVLGPRLVRYRSENFAADLELTGDGYVAEYPGLASLA</sequence>
<evidence type="ECO:0000313" key="1">
    <source>
        <dbReference type="EMBL" id="GAA2369103.1"/>
    </source>
</evidence>
<keyword evidence="2" id="KW-1185">Reference proteome</keyword>
<name>A0ABN3H4R1_9ACTN</name>
<dbReference type="Pfam" id="PF06475">
    <property type="entry name" value="Glycolipid_bind"/>
    <property type="match status" value="1"/>
</dbReference>
<evidence type="ECO:0000313" key="2">
    <source>
        <dbReference type="Proteomes" id="UP001501444"/>
    </source>
</evidence>
<protein>
    <submittedName>
        <fullName evidence="1">Glycolipid-binding domain-containing protein</fullName>
    </submittedName>
</protein>
<comment type="caution">
    <text evidence="1">The sequence shown here is derived from an EMBL/GenBank/DDBJ whole genome shotgun (WGS) entry which is preliminary data.</text>
</comment>
<reference evidence="1 2" key="1">
    <citation type="journal article" date="2019" name="Int. J. Syst. Evol. Microbiol.">
        <title>The Global Catalogue of Microorganisms (GCM) 10K type strain sequencing project: providing services to taxonomists for standard genome sequencing and annotation.</title>
        <authorList>
            <consortium name="The Broad Institute Genomics Platform"/>
            <consortium name="The Broad Institute Genome Sequencing Center for Infectious Disease"/>
            <person name="Wu L."/>
            <person name="Ma J."/>
        </authorList>
    </citation>
    <scope>NUCLEOTIDE SEQUENCE [LARGE SCALE GENOMIC DNA]</scope>
    <source>
        <strain evidence="1 2">JCM 3272</strain>
    </source>
</reference>
<dbReference type="InterPro" id="IPR009467">
    <property type="entry name" value="Glycolipid-bd_prot_put"/>
</dbReference>
<dbReference type="EMBL" id="BAAARV010000067">
    <property type="protein sequence ID" value="GAA2369103.1"/>
    <property type="molecule type" value="Genomic_DNA"/>
</dbReference>
<proteinExistence type="predicted"/>
<gene>
    <name evidence="1" type="ORF">GCM10010170_069390</name>
</gene>
<dbReference type="Proteomes" id="UP001501444">
    <property type="component" value="Unassembled WGS sequence"/>
</dbReference>
<accession>A0ABN3H4R1</accession>
<dbReference type="SUPFAM" id="SSF159275">
    <property type="entry name" value="PA1994-like"/>
    <property type="match status" value="1"/>
</dbReference>